<keyword evidence="1" id="KW-0687">Ribonucleoprotein</keyword>
<organism evidence="1 2">
    <name type="scientific">Melioribacter roseus (strain DSM 23840 / JCM 17771 / VKM B-2668 / P3M-2)</name>
    <dbReference type="NCBI Taxonomy" id="1191523"/>
    <lineage>
        <taxon>Bacteria</taxon>
        <taxon>Pseudomonadati</taxon>
        <taxon>Ignavibacteriota</taxon>
        <taxon>Ignavibacteria</taxon>
        <taxon>Ignavibacteriales</taxon>
        <taxon>Melioribacteraceae</taxon>
        <taxon>Melioribacter</taxon>
    </lineage>
</organism>
<dbReference type="KEGG" id="mro:MROS_2676"/>
<dbReference type="PANTHER" id="PTHR38471">
    <property type="entry name" value="FOUR HELIX BUNDLE PROTEIN"/>
    <property type="match status" value="1"/>
</dbReference>
<evidence type="ECO:0000313" key="2">
    <source>
        <dbReference type="Proteomes" id="UP000009011"/>
    </source>
</evidence>
<keyword evidence="2" id="KW-1185">Reference proteome</keyword>
<dbReference type="GO" id="GO:0005840">
    <property type="term" value="C:ribosome"/>
    <property type="evidence" value="ECO:0007669"/>
    <property type="project" value="UniProtKB-KW"/>
</dbReference>
<dbReference type="Proteomes" id="UP000009011">
    <property type="component" value="Chromosome"/>
</dbReference>
<dbReference type="STRING" id="1191523.MROS_2676"/>
<dbReference type="eggNOG" id="ENOG5032YWC">
    <property type="taxonomic scope" value="Bacteria"/>
</dbReference>
<protein>
    <submittedName>
        <fullName evidence="1">Ribosomal protein S23</fullName>
    </submittedName>
</protein>
<dbReference type="EMBL" id="CP003557">
    <property type="protein sequence ID" value="AFN75906.1"/>
    <property type="molecule type" value="Genomic_DNA"/>
</dbReference>
<dbReference type="PANTHER" id="PTHR38471:SF2">
    <property type="entry name" value="FOUR HELIX BUNDLE PROTEIN"/>
    <property type="match status" value="1"/>
</dbReference>
<dbReference type="InterPro" id="IPR036583">
    <property type="entry name" value="23S_rRNA_IVS_sf"/>
</dbReference>
<dbReference type="HOGENOM" id="CLU_129874_0_6_10"/>
<reference evidence="1 2" key="1">
    <citation type="journal article" date="2013" name="PLoS ONE">
        <title>Genomic analysis of Melioribacter roseus, facultatively anaerobic organotrophic bacterium representing a novel deep lineage within Bacteriodetes/Chlorobi group.</title>
        <authorList>
            <person name="Kadnikov V.V."/>
            <person name="Mardanov A.V."/>
            <person name="Podosokorskaya O.A."/>
            <person name="Gavrilov S.N."/>
            <person name="Kublanov I.V."/>
            <person name="Beletsky A.V."/>
            <person name="Bonch-Osmolovskaya E.A."/>
            <person name="Ravin N.V."/>
        </authorList>
    </citation>
    <scope>NUCLEOTIDE SEQUENCE [LARGE SCALE GENOMIC DNA]</scope>
    <source>
        <strain evidence="2">JCM 17771 / P3M-2</strain>
    </source>
</reference>
<gene>
    <name evidence="1" type="ordered locus">MROS_2676</name>
</gene>
<dbReference type="Pfam" id="PF05635">
    <property type="entry name" value="23S_rRNA_IVP"/>
    <property type="match status" value="1"/>
</dbReference>
<sequence length="110" mass="12694">MDVYQYAMQLVTEVYKLTTAFPKEEMYGMVSQMRKAAISIPSNIAEGSARRHSREFRQFLYVSLGSAVEPETQIQIARNLEYLSNENYNELINKITQILKILQGLIKSIK</sequence>
<accession>I7A7T2</accession>
<name>I7A7T2_MELRP</name>
<dbReference type="AlphaFoldDB" id="I7A7T2"/>
<dbReference type="RefSeq" id="WP_014857336.1">
    <property type="nucleotide sequence ID" value="NC_018178.1"/>
</dbReference>
<dbReference type="SUPFAM" id="SSF158446">
    <property type="entry name" value="IVS-encoded protein-like"/>
    <property type="match status" value="1"/>
</dbReference>
<dbReference type="Gene3D" id="1.20.1440.60">
    <property type="entry name" value="23S rRNA-intervening sequence"/>
    <property type="match status" value="1"/>
</dbReference>
<evidence type="ECO:0000313" key="1">
    <source>
        <dbReference type="EMBL" id="AFN75906.1"/>
    </source>
</evidence>
<dbReference type="CDD" id="cd16377">
    <property type="entry name" value="23S_rRNA_IVP_like"/>
    <property type="match status" value="1"/>
</dbReference>
<keyword evidence="1" id="KW-0689">Ribosomal protein</keyword>
<proteinExistence type="predicted"/>
<dbReference type="InterPro" id="IPR012657">
    <property type="entry name" value="23S_rRNA-intervening_sequence"/>
</dbReference>
<dbReference type="NCBIfam" id="TIGR02436">
    <property type="entry name" value="four helix bundle protein"/>
    <property type="match status" value="1"/>
</dbReference>